<dbReference type="GO" id="GO:0016020">
    <property type="term" value="C:membrane"/>
    <property type="evidence" value="ECO:0007669"/>
    <property type="project" value="UniProtKB-SubCell"/>
</dbReference>
<dbReference type="GO" id="GO:0005783">
    <property type="term" value="C:endoplasmic reticulum"/>
    <property type="evidence" value="ECO:0007669"/>
    <property type="project" value="TreeGrafter"/>
</dbReference>
<keyword evidence="2 6" id="KW-0812">Transmembrane</keyword>
<dbReference type="PANTHER" id="PTHR13396:SF5">
    <property type="entry name" value="NEDD4 FAMILY INTERACTING PROTEIN"/>
    <property type="match status" value="1"/>
</dbReference>
<comment type="subcellular location">
    <subcellularLocation>
        <location evidence="1">Membrane</location>
        <topology evidence="1">Multi-pass membrane protein</topology>
    </subcellularLocation>
</comment>
<evidence type="ECO:0000256" key="2">
    <source>
        <dbReference type="ARBA" id="ARBA00022692"/>
    </source>
</evidence>
<keyword evidence="3 6" id="KW-1133">Transmembrane helix</keyword>
<evidence type="ECO:0000313" key="8">
    <source>
        <dbReference type="Proteomes" id="UP000757232"/>
    </source>
</evidence>
<dbReference type="PANTHER" id="PTHR13396">
    <property type="entry name" value="NEDD4 FAMILY INTERACTING PROTEIN 1/2"/>
    <property type="match status" value="1"/>
</dbReference>
<dbReference type="CDD" id="cd22212">
    <property type="entry name" value="NDFIP-like"/>
    <property type="match status" value="1"/>
</dbReference>
<comment type="caution">
    <text evidence="7">The sequence shown here is derived from an EMBL/GenBank/DDBJ whole genome shotgun (WGS) entry which is preliminary data.</text>
</comment>
<dbReference type="GO" id="GO:0007034">
    <property type="term" value="P:vacuolar transport"/>
    <property type="evidence" value="ECO:0007669"/>
    <property type="project" value="InterPro"/>
</dbReference>
<dbReference type="GO" id="GO:0031398">
    <property type="term" value="P:positive regulation of protein ubiquitination"/>
    <property type="evidence" value="ECO:0007669"/>
    <property type="project" value="TreeGrafter"/>
</dbReference>
<name>A0A9Q5I1E9_SANBA</name>
<organism evidence="7 8">
    <name type="scientific">Sanghuangporus baumii</name>
    <name type="common">Phellinus baumii</name>
    <dbReference type="NCBI Taxonomy" id="108892"/>
    <lineage>
        <taxon>Eukaryota</taxon>
        <taxon>Fungi</taxon>
        <taxon>Dikarya</taxon>
        <taxon>Basidiomycota</taxon>
        <taxon>Agaricomycotina</taxon>
        <taxon>Agaricomycetes</taxon>
        <taxon>Hymenochaetales</taxon>
        <taxon>Hymenochaetaceae</taxon>
        <taxon>Sanghuangporus</taxon>
    </lineage>
</organism>
<dbReference type="GO" id="GO:0030001">
    <property type="term" value="P:metal ion transport"/>
    <property type="evidence" value="ECO:0007669"/>
    <property type="project" value="InterPro"/>
</dbReference>
<evidence type="ECO:0000256" key="3">
    <source>
        <dbReference type="ARBA" id="ARBA00022989"/>
    </source>
</evidence>
<dbReference type="GO" id="GO:0006511">
    <property type="term" value="P:ubiquitin-dependent protein catabolic process"/>
    <property type="evidence" value="ECO:0007669"/>
    <property type="project" value="TreeGrafter"/>
</dbReference>
<evidence type="ECO:0008006" key="9">
    <source>
        <dbReference type="Google" id="ProtNLM"/>
    </source>
</evidence>
<dbReference type="Proteomes" id="UP000757232">
    <property type="component" value="Unassembled WGS sequence"/>
</dbReference>
<evidence type="ECO:0000256" key="5">
    <source>
        <dbReference type="SAM" id="MobiDB-lite"/>
    </source>
</evidence>
<feature type="transmembrane region" description="Helical" evidence="6">
    <location>
        <begin position="334"/>
        <end position="355"/>
    </location>
</feature>
<feature type="compositionally biased region" description="Acidic residues" evidence="5">
    <location>
        <begin position="20"/>
        <end position="37"/>
    </location>
</feature>
<dbReference type="GO" id="GO:0048471">
    <property type="term" value="C:perinuclear region of cytoplasm"/>
    <property type="evidence" value="ECO:0007669"/>
    <property type="project" value="TreeGrafter"/>
</dbReference>
<evidence type="ECO:0000256" key="6">
    <source>
        <dbReference type="SAM" id="Phobius"/>
    </source>
</evidence>
<feature type="compositionally biased region" description="Polar residues" evidence="5">
    <location>
        <begin position="77"/>
        <end position="97"/>
    </location>
</feature>
<dbReference type="AlphaFoldDB" id="A0A9Q5I1E9"/>
<proteinExistence type="predicted"/>
<evidence type="ECO:0000313" key="7">
    <source>
        <dbReference type="EMBL" id="OCB89920.1"/>
    </source>
</evidence>
<dbReference type="OrthoDB" id="10003116at2759"/>
<dbReference type="EMBL" id="LNZH02000145">
    <property type="protein sequence ID" value="OCB89920.1"/>
    <property type="molecule type" value="Genomic_DNA"/>
</dbReference>
<sequence length="395" mass="42737">MTRGGYEPLPGSQDTPYQSVDDEMERAFESDEEDQEDASLAQQSSPPTPAVRLTGQAQEGAYDFEREYDRPPPGNPPASSATLAGGNSNGMIPSPTSVLRPDPLIRETRKSFFRRAVGALLPQHYARVPAHDGEPMVTLGGGLDNDGVFSNVTARPTPPRTVQDEQGDVHVMPEDAQNEAPPSYAAAQADAAPPYWDTTVHAPLGGADDLLIEGLPPGSMLSFAFNFLISVSFQFVGFMLTYLLHTSHAAKYGSRAGLGVTLIQYGLFSKSINDELDTVDGTTDGEAGTTLISGKSVRLARRRFETPSPRLWSTSSDGSDDDTVYLSNGAMHDWLSFLLMTVGWILVLSSILGFARVKRWERSIPTSTAAPEIITPEIMQRDAEIRSRLADAFGV</sequence>
<protein>
    <recommendedName>
        <fullName evidence="9">Metal homeostatis protein bsd2</fullName>
    </recommendedName>
</protein>
<gene>
    <name evidence="7" type="ORF">A7U60_g2860</name>
</gene>
<keyword evidence="4 6" id="KW-0472">Membrane</keyword>
<dbReference type="InterPro" id="IPR019325">
    <property type="entry name" value="NEDD4/Bsd2"/>
</dbReference>
<accession>A0A9Q5I1E9</accession>
<keyword evidence="8" id="KW-1185">Reference proteome</keyword>
<dbReference type="Pfam" id="PF10176">
    <property type="entry name" value="NEDD4_Bsd2"/>
    <property type="match status" value="1"/>
</dbReference>
<dbReference type="GO" id="GO:0005794">
    <property type="term" value="C:Golgi apparatus"/>
    <property type="evidence" value="ECO:0007669"/>
    <property type="project" value="TreeGrafter"/>
</dbReference>
<feature type="transmembrane region" description="Helical" evidence="6">
    <location>
        <begin position="223"/>
        <end position="244"/>
    </location>
</feature>
<reference evidence="7" key="1">
    <citation type="submission" date="2016-06" db="EMBL/GenBank/DDBJ databases">
        <title>Draft Genome sequence of the fungus Inonotus baumii.</title>
        <authorList>
            <person name="Zhu H."/>
            <person name="Lin W."/>
        </authorList>
    </citation>
    <scope>NUCLEOTIDE SEQUENCE</scope>
    <source>
        <strain evidence="7">821</strain>
    </source>
</reference>
<evidence type="ECO:0000256" key="4">
    <source>
        <dbReference type="ARBA" id="ARBA00023136"/>
    </source>
</evidence>
<feature type="region of interest" description="Disordered" evidence="5">
    <location>
        <begin position="1"/>
        <end position="102"/>
    </location>
</feature>
<evidence type="ECO:0000256" key="1">
    <source>
        <dbReference type="ARBA" id="ARBA00004141"/>
    </source>
</evidence>